<dbReference type="Proteomes" id="UP000008311">
    <property type="component" value="Unassembled WGS sequence"/>
</dbReference>
<keyword evidence="1" id="KW-1133">Transmembrane helix</keyword>
<keyword evidence="1" id="KW-0472">Membrane</keyword>
<keyword evidence="1" id="KW-0812">Transmembrane</keyword>
<name>B9TBZ8_RICCO</name>
<reference evidence="3" key="1">
    <citation type="journal article" date="2010" name="Nat. Biotechnol.">
        <title>Draft genome sequence of the oilseed species Ricinus communis.</title>
        <authorList>
            <person name="Chan A.P."/>
            <person name="Crabtree J."/>
            <person name="Zhao Q."/>
            <person name="Lorenzi H."/>
            <person name="Orvis J."/>
            <person name="Puiu D."/>
            <person name="Melake-Berhan A."/>
            <person name="Jones K.M."/>
            <person name="Redman J."/>
            <person name="Chen G."/>
            <person name="Cahoon E.B."/>
            <person name="Gedil M."/>
            <person name="Stanke M."/>
            <person name="Haas B.J."/>
            <person name="Wortman J.R."/>
            <person name="Fraser-Liggett C.M."/>
            <person name="Ravel J."/>
            <person name="Rabinowicz P.D."/>
        </authorList>
    </citation>
    <scope>NUCLEOTIDE SEQUENCE [LARGE SCALE GENOMIC DNA]</scope>
    <source>
        <strain evidence="3">cv. Hale</strain>
    </source>
</reference>
<protein>
    <submittedName>
        <fullName evidence="2">Uncharacterized protein</fullName>
    </submittedName>
</protein>
<accession>B9TBZ8</accession>
<dbReference type="EMBL" id="EQ976874">
    <property type="protein sequence ID" value="EEF26616.1"/>
    <property type="molecule type" value="Genomic_DNA"/>
</dbReference>
<sequence length="119" mass="12711">MLQYIDWLEFDVITLVAAGAGAAVVNVIIANVAAQQLLPDVLRAAAAAYSRHKFGQCLVELLLLLLRLQVPGGGVGIGAGAGAGAAEDHRLQSSESCYFLMFSTIKQLQEINRVIRKEC</sequence>
<gene>
    <name evidence="2" type="ORF">RCOM_2135040</name>
</gene>
<evidence type="ECO:0000313" key="2">
    <source>
        <dbReference type="EMBL" id="EEF26616.1"/>
    </source>
</evidence>
<organism evidence="2 3">
    <name type="scientific">Ricinus communis</name>
    <name type="common">Castor bean</name>
    <dbReference type="NCBI Taxonomy" id="3988"/>
    <lineage>
        <taxon>Eukaryota</taxon>
        <taxon>Viridiplantae</taxon>
        <taxon>Streptophyta</taxon>
        <taxon>Embryophyta</taxon>
        <taxon>Tracheophyta</taxon>
        <taxon>Spermatophyta</taxon>
        <taxon>Magnoliopsida</taxon>
        <taxon>eudicotyledons</taxon>
        <taxon>Gunneridae</taxon>
        <taxon>Pentapetalae</taxon>
        <taxon>rosids</taxon>
        <taxon>fabids</taxon>
        <taxon>Malpighiales</taxon>
        <taxon>Euphorbiaceae</taxon>
        <taxon>Acalyphoideae</taxon>
        <taxon>Acalypheae</taxon>
        <taxon>Ricinus</taxon>
    </lineage>
</organism>
<evidence type="ECO:0000313" key="3">
    <source>
        <dbReference type="Proteomes" id="UP000008311"/>
    </source>
</evidence>
<proteinExistence type="predicted"/>
<feature type="transmembrane region" description="Helical" evidence="1">
    <location>
        <begin position="12"/>
        <end position="34"/>
    </location>
</feature>
<evidence type="ECO:0000256" key="1">
    <source>
        <dbReference type="SAM" id="Phobius"/>
    </source>
</evidence>
<dbReference type="AlphaFoldDB" id="B9TBZ8"/>
<dbReference type="InParanoid" id="B9TBZ8"/>
<keyword evidence="3" id="KW-1185">Reference proteome</keyword>